<keyword evidence="2" id="KW-0812">Transmembrane</keyword>
<feature type="compositionally biased region" description="Polar residues" evidence="1">
    <location>
        <begin position="128"/>
        <end position="144"/>
    </location>
</feature>
<feature type="compositionally biased region" description="Basic and acidic residues" evidence="1">
    <location>
        <begin position="102"/>
        <end position="115"/>
    </location>
</feature>
<protein>
    <recommendedName>
        <fullName evidence="5">YtxH domain-containing protein</fullName>
    </recommendedName>
</protein>
<keyword evidence="2" id="KW-1133">Transmembrane helix</keyword>
<organism evidence="3 4">
    <name type="scientific">Hamadaea flava</name>
    <dbReference type="NCBI Taxonomy" id="1742688"/>
    <lineage>
        <taxon>Bacteria</taxon>
        <taxon>Bacillati</taxon>
        <taxon>Actinomycetota</taxon>
        <taxon>Actinomycetes</taxon>
        <taxon>Micromonosporales</taxon>
        <taxon>Micromonosporaceae</taxon>
        <taxon>Hamadaea</taxon>
    </lineage>
</organism>
<feature type="region of interest" description="Disordered" evidence="1">
    <location>
        <begin position="69"/>
        <end position="150"/>
    </location>
</feature>
<dbReference type="Proteomes" id="UP001595816">
    <property type="component" value="Unassembled WGS sequence"/>
</dbReference>
<keyword evidence="4" id="KW-1185">Reference proteome</keyword>
<reference evidence="4" key="1">
    <citation type="journal article" date="2019" name="Int. J. Syst. Evol. Microbiol.">
        <title>The Global Catalogue of Microorganisms (GCM) 10K type strain sequencing project: providing services to taxonomists for standard genome sequencing and annotation.</title>
        <authorList>
            <consortium name="The Broad Institute Genomics Platform"/>
            <consortium name="The Broad Institute Genome Sequencing Center for Infectious Disease"/>
            <person name="Wu L."/>
            <person name="Ma J."/>
        </authorList>
    </citation>
    <scope>NUCLEOTIDE SEQUENCE [LARGE SCALE GENOMIC DNA]</scope>
    <source>
        <strain evidence="4">CGMCC 4.7289</strain>
    </source>
</reference>
<accession>A0ABV8LGH6</accession>
<feature type="transmembrane region" description="Helical" evidence="2">
    <location>
        <begin position="44"/>
        <end position="64"/>
    </location>
</feature>
<keyword evidence="2" id="KW-0472">Membrane</keyword>
<evidence type="ECO:0008006" key="5">
    <source>
        <dbReference type="Google" id="ProtNLM"/>
    </source>
</evidence>
<name>A0ABV8LGH6_9ACTN</name>
<proteinExistence type="predicted"/>
<evidence type="ECO:0000256" key="1">
    <source>
        <dbReference type="SAM" id="MobiDB-lite"/>
    </source>
</evidence>
<evidence type="ECO:0000313" key="4">
    <source>
        <dbReference type="Proteomes" id="UP001595816"/>
    </source>
</evidence>
<gene>
    <name evidence="3" type="ORF">ACFOZ4_02265</name>
</gene>
<sequence>MSTFSPLMMAAREGAREATEAALKEKARLAKLAKREERMKQKRIGLAVGLLAAGVAVGAAAALVMRRRRRSTWEEYDPSQALDTAMESTSRTLDKTANSLEKASDKAAEKMKGAGDKAGGMSRDTAEQTRSMANDLTDAPSPSKNGVRRS</sequence>
<feature type="compositionally biased region" description="Polar residues" evidence="1">
    <location>
        <begin position="86"/>
        <end position="101"/>
    </location>
</feature>
<dbReference type="RefSeq" id="WP_253759381.1">
    <property type="nucleotide sequence ID" value="NZ_JAMZDZ010000001.1"/>
</dbReference>
<comment type="caution">
    <text evidence="3">The sequence shown here is derived from an EMBL/GenBank/DDBJ whole genome shotgun (WGS) entry which is preliminary data.</text>
</comment>
<dbReference type="EMBL" id="JBHSAY010000003">
    <property type="protein sequence ID" value="MFC4129432.1"/>
    <property type="molecule type" value="Genomic_DNA"/>
</dbReference>
<evidence type="ECO:0000256" key="2">
    <source>
        <dbReference type="SAM" id="Phobius"/>
    </source>
</evidence>
<evidence type="ECO:0000313" key="3">
    <source>
        <dbReference type="EMBL" id="MFC4129432.1"/>
    </source>
</evidence>